<gene>
    <name evidence="1" type="ORF">STHERMO_1353</name>
</gene>
<dbReference type="AlphaFoldDB" id="A0A7U7C4S5"/>
<name>A0A7U7C4S5_STRTR</name>
<proteinExistence type="predicted"/>
<reference evidence="1 2" key="1">
    <citation type="submission" date="2020-06" db="EMBL/GenBank/DDBJ databases">
        <authorList>
            <person name="Chuat V."/>
        </authorList>
    </citation>
    <scope>NUCLEOTIDE SEQUENCE [LARGE SCALE GENOMIC DNA]</scope>
    <source>
        <strain evidence="1">STH_CIRM_998</strain>
    </source>
</reference>
<dbReference type="EMBL" id="LR822027">
    <property type="protein sequence ID" value="CAD0152634.1"/>
    <property type="molecule type" value="Genomic_DNA"/>
</dbReference>
<organism evidence="1 2">
    <name type="scientific">Streptococcus thermophilus</name>
    <dbReference type="NCBI Taxonomy" id="1308"/>
    <lineage>
        <taxon>Bacteria</taxon>
        <taxon>Bacillati</taxon>
        <taxon>Bacillota</taxon>
        <taxon>Bacilli</taxon>
        <taxon>Lactobacillales</taxon>
        <taxon>Streptococcaceae</taxon>
        <taxon>Streptococcus</taxon>
    </lineage>
</organism>
<accession>A0A7U7C4S5</accession>
<dbReference type="Gene3D" id="3.40.50.1820">
    <property type="entry name" value="alpha/beta hydrolase"/>
    <property type="match status" value="1"/>
</dbReference>
<evidence type="ECO:0008006" key="3">
    <source>
        <dbReference type="Google" id="ProtNLM"/>
    </source>
</evidence>
<dbReference type="Proteomes" id="UP000509791">
    <property type="component" value="Chromosome"/>
</dbReference>
<evidence type="ECO:0000313" key="2">
    <source>
        <dbReference type="Proteomes" id="UP000509791"/>
    </source>
</evidence>
<sequence length="94" mass="10622">MEYQESNIPGVQFGGKGVEYAVFIMDVVKPFIDKEYRTLPDRQHTAMIGSSLGGNITQFMGLDYKNQIGCLEGYFLQPTGCIRRPLIDIYPVKI</sequence>
<evidence type="ECO:0000313" key="1">
    <source>
        <dbReference type="EMBL" id="CAD0152634.1"/>
    </source>
</evidence>
<protein>
    <recommendedName>
        <fullName evidence="3">Esterase</fullName>
    </recommendedName>
</protein>
<dbReference type="SUPFAM" id="SSF53474">
    <property type="entry name" value="alpha/beta-Hydrolases"/>
    <property type="match status" value="1"/>
</dbReference>
<dbReference type="InterPro" id="IPR029058">
    <property type="entry name" value="AB_hydrolase_fold"/>
</dbReference>